<feature type="compositionally biased region" description="Polar residues" evidence="7">
    <location>
        <begin position="701"/>
        <end position="723"/>
    </location>
</feature>
<feature type="compositionally biased region" description="Polar residues" evidence="7">
    <location>
        <begin position="623"/>
        <end position="633"/>
    </location>
</feature>
<dbReference type="PRINTS" id="PR00387">
    <property type="entry name" value="PDIESTERASE1"/>
</dbReference>
<feature type="compositionally biased region" description="Basic and acidic residues" evidence="7">
    <location>
        <begin position="636"/>
        <end position="646"/>
    </location>
</feature>
<dbReference type="InterPro" id="IPR023174">
    <property type="entry name" value="PDEase_CS"/>
</dbReference>
<feature type="binding site" evidence="5">
    <location>
        <position position="512"/>
    </location>
    <ligand>
        <name>Zn(2+)</name>
        <dbReference type="ChEBI" id="CHEBI:29105"/>
        <label>1</label>
    </ligand>
</feature>
<sequence length="992" mass="108710">TTTSHCLHICSPSPECSTHRSAISQRLRRVASRESIANSPAAAKSARAIARQMEEPHDGQCRVVYYCPDLDPPLSELYTVITPPIASPGEEDPRPFLEHVHSNVRRLLDQDQGNFAQVFVSSDLQQCLLTLGEFDRQSSTAVLVESKTSGANGLSKDALAFLRTLATDCQSGHYQRHVMPFVLDASNPSLVSGEPLESTYSEAGALDVVRSPLDSHSIDRLIGRVKDLTRPSARNLGTSMARTLVAHIANATRPELASHRPDEIISTQRKAAVEAAVAQWHFPAHEFDMDELTYGALVMLEHILRAPALEAYRIPRADLMTFLLAARREYKHEREVHYHNWRHAVDVTQSLYVFLCDVRLCPPSALTPVKAKQEPNAVERLLSPVEALILLVSAIGHDVGHPGVNNAFLVASDHSLARLYNDKSVLENYHCAAYSQLLRRHWPAVSGIANFRSTMISTILATDMQRHFEYMGYLSDLKAKVEKSEPELADWSEKDKSQTRELIMALLLKAADISNVARPFDISAEWAKTLMNEFARQGELESELQIPTCLFGGPPDKSDRLAAAQSQKGFMNLFGFPLFRGISEVMPNVSCTLPELEHNKDVWERKIVDEKALREQEGVGTGSPRTYGSVTDSQVEEARMRKRESEPAVIPTSTPQTPSSPIRRQPNIEPGRYGSPAKHPASDQRHRLQLGVSLDDEKRSSTPNLWPSLNGLQLSPTAGGSSRRSSKDVALTQLQELSQYAQQNLAPAGSRRGSADAGWQIHQNYPGSRRGSKEESLTTILVTSQGSPANRGSPASSQTKITKPGSPSKSIGIAKRHSLRQNQAQQSQIPSGPRYSIPSSRSQTTTSVAATTDQQSPSTQPSSLAPTDDADAVHTGPQHSSFSSAPAATSDPFVASGSWPDSLDGAHHSSAPSALPSTPPDLPLIRSTKSDSPRIIRMASGDSAISRLDPRKSEPHVRESRSRSRLRGLKFWKRRRDVSGIDGTASGEYSSS</sequence>
<dbReference type="Proteomes" id="UP000660729">
    <property type="component" value="Unassembled WGS sequence"/>
</dbReference>
<accession>A0A8H6RSN5</accession>
<feature type="compositionally biased region" description="Polar residues" evidence="7">
    <location>
        <begin position="837"/>
        <end position="848"/>
    </location>
</feature>
<feature type="compositionally biased region" description="Low complexity" evidence="7">
    <location>
        <begin position="849"/>
        <end position="867"/>
    </location>
</feature>
<comment type="cofactor">
    <cofactor evidence="6">
        <name>a divalent metal cation</name>
        <dbReference type="ChEBI" id="CHEBI:60240"/>
    </cofactor>
    <text evidence="6">Binds 2 divalent metal cations per subunit. Site 1 may preferentially bind zinc ions, while site 2 has a preference for magnesium and/or manganese ions.</text>
</comment>
<evidence type="ECO:0000256" key="4">
    <source>
        <dbReference type="PIRSR" id="PIRSR623088-2"/>
    </source>
</evidence>
<evidence type="ECO:0000256" key="6">
    <source>
        <dbReference type="RuleBase" id="RU363067"/>
    </source>
</evidence>
<dbReference type="CDD" id="cd00077">
    <property type="entry name" value="HDc"/>
    <property type="match status" value="1"/>
</dbReference>
<dbReference type="Gene3D" id="1.10.1300.10">
    <property type="entry name" value="3'5'-cyclic nucleotide phosphodiesterase, catalytic domain"/>
    <property type="match status" value="1"/>
</dbReference>
<proteinExistence type="inferred from homology"/>
<dbReference type="SMART" id="SM00471">
    <property type="entry name" value="HDc"/>
    <property type="match status" value="1"/>
</dbReference>
<feature type="binding site" evidence="5">
    <location>
        <position position="397"/>
    </location>
    <ligand>
        <name>Zn(2+)</name>
        <dbReference type="ChEBI" id="CHEBI:29105"/>
        <label>1</label>
    </ligand>
</feature>
<dbReference type="GO" id="GO:0046872">
    <property type="term" value="F:metal ion binding"/>
    <property type="evidence" value="ECO:0007669"/>
    <property type="project" value="UniProtKB-KW"/>
</dbReference>
<evidence type="ECO:0000256" key="2">
    <source>
        <dbReference type="ARBA" id="ARBA00022801"/>
    </source>
</evidence>
<dbReference type="AlphaFoldDB" id="A0A8H6RSN5"/>
<dbReference type="PROSITE" id="PS00126">
    <property type="entry name" value="PDEASE_I_1"/>
    <property type="match status" value="1"/>
</dbReference>
<feature type="binding site" evidence="4">
    <location>
        <position position="512"/>
    </location>
    <ligand>
        <name>AMP</name>
        <dbReference type="ChEBI" id="CHEBI:456215"/>
    </ligand>
</feature>
<protein>
    <recommendedName>
        <fullName evidence="6">Phosphodiesterase</fullName>
        <ecNumber evidence="6">3.1.4.-</ecNumber>
    </recommendedName>
</protein>
<feature type="binding site" evidence="5">
    <location>
        <position position="343"/>
    </location>
    <ligand>
        <name>Zn(2+)</name>
        <dbReference type="ChEBI" id="CHEBI:29105"/>
        <label>1</label>
    </ligand>
</feature>
<name>A0A8H6RSN5_9PEZI</name>
<feature type="compositionally biased region" description="Basic and acidic residues" evidence="7">
    <location>
        <begin position="948"/>
        <end position="962"/>
    </location>
</feature>
<evidence type="ECO:0000256" key="7">
    <source>
        <dbReference type="SAM" id="MobiDB-lite"/>
    </source>
</evidence>
<organism evidence="9 10">
    <name type="scientific">Pseudocercospora fuligena</name>
    <dbReference type="NCBI Taxonomy" id="685502"/>
    <lineage>
        <taxon>Eukaryota</taxon>
        <taxon>Fungi</taxon>
        <taxon>Dikarya</taxon>
        <taxon>Ascomycota</taxon>
        <taxon>Pezizomycotina</taxon>
        <taxon>Dothideomycetes</taxon>
        <taxon>Dothideomycetidae</taxon>
        <taxon>Mycosphaerellales</taxon>
        <taxon>Mycosphaerellaceae</taxon>
        <taxon>Pseudocercospora</taxon>
    </lineage>
</organism>
<dbReference type="EMBL" id="JABCIY010000039">
    <property type="protein sequence ID" value="KAF7195531.1"/>
    <property type="molecule type" value="Genomic_DNA"/>
</dbReference>
<feature type="binding site" evidence="5">
    <location>
        <position position="398"/>
    </location>
    <ligand>
        <name>Zn(2+)</name>
        <dbReference type="ChEBI" id="CHEBI:29105"/>
        <label>1</label>
    </ligand>
</feature>
<feature type="binding site" evidence="4">
    <location>
        <position position="398"/>
    </location>
    <ligand>
        <name>AMP</name>
        <dbReference type="ChEBI" id="CHEBI:456215"/>
    </ligand>
</feature>
<feature type="compositionally biased region" description="Polar residues" evidence="7">
    <location>
        <begin position="777"/>
        <end position="809"/>
    </location>
</feature>
<keyword evidence="10" id="KW-1185">Reference proteome</keyword>
<feature type="active site" description="Proton donor" evidence="3">
    <location>
        <position position="339"/>
    </location>
</feature>
<evidence type="ECO:0000256" key="1">
    <source>
        <dbReference type="ARBA" id="ARBA00022723"/>
    </source>
</evidence>
<dbReference type="Pfam" id="PF00233">
    <property type="entry name" value="PDEase_I"/>
    <property type="match status" value="1"/>
</dbReference>
<feature type="compositionally biased region" description="Polar residues" evidence="7">
    <location>
        <begin position="877"/>
        <end position="887"/>
    </location>
</feature>
<feature type="region of interest" description="Disordered" evidence="7">
    <location>
        <begin position="742"/>
        <end position="966"/>
    </location>
</feature>
<dbReference type="EC" id="3.1.4.-" evidence="6"/>
<reference evidence="9" key="1">
    <citation type="submission" date="2020-04" db="EMBL/GenBank/DDBJ databases">
        <title>Draft genome resource of the tomato pathogen Pseudocercospora fuligena.</title>
        <authorList>
            <person name="Zaccaron A."/>
        </authorList>
    </citation>
    <scope>NUCLEOTIDE SEQUENCE</scope>
    <source>
        <strain evidence="9">PF001</strain>
    </source>
</reference>
<evidence type="ECO:0000259" key="8">
    <source>
        <dbReference type="PROSITE" id="PS51845"/>
    </source>
</evidence>
<dbReference type="PANTHER" id="PTHR11347">
    <property type="entry name" value="CYCLIC NUCLEOTIDE PHOSPHODIESTERASE"/>
    <property type="match status" value="1"/>
</dbReference>
<gene>
    <name evidence="9" type="ORF">HII31_03125</name>
</gene>
<feature type="domain" description="PDEase" evidence="8">
    <location>
        <begin position="252"/>
        <end position="610"/>
    </location>
</feature>
<feature type="compositionally biased region" description="Low complexity" evidence="7">
    <location>
        <begin position="651"/>
        <end position="661"/>
    </location>
</feature>
<dbReference type="InterPro" id="IPR002073">
    <property type="entry name" value="PDEase_catalytic_dom"/>
</dbReference>
<dbReference type="InterPro" id="IPR023088">
    <property type="entry name" value="PDEase"/>
</dbReference>
<feature type="compositionally biased region" description="Polar residues" evidence="7">
    <location>
        <begin position="820"/>
        <end position="830"/>
    </location>
</feature>
<feature type="binding site" evidence="4">
    <location>
        <position position="567"/>
    </location>
    <ligand>
        <name>AMP</name>
        <dbReference type="ChEBI" id="CHEBI:456215"/>
    </ligand>
</feature>
<dbReference type="GO" id="GO:0007165">
    <property type="term" value="P:signal transduction"/>
    <property type="evidence" value="ECO:0007669"/>
    <property type="project" value="InterPro"/>
</dbReference>
<dbReference type="GO" id="GO:0004114">
    <property type="term" value="F:3',5'-cyclic-nucleotide phosphodiesterase activity"/>
    <property type="evidence" value="ECO:0007669"/>
    <property type="project" value="InterPro"/>
</dbReference>
<keyword evidence="2 6" id="KW-0378">Hydrolase</keyword>
<keyword evidence="1 5" id="KW-0479">Metal-binding</keyword>
<dbReference type="InterPro" id="IPR036971">
    <property type="entry name" value="PDEase_catalytic_dom_sf"/>
</dbReference>
<feature type="binding site" evidence="4">
    <location>
        <begin position="339"/>
        <end position="343"/>
    </location>
    <ligand>
        <name>AMP</name>
        <dbReference type="ChEBI" id="CHEBI:456215"/>
    </ligand>
</feature>
<evidence type="ECO:0000256" key="5">
    <source>
        <dbReference type="PIRSR" id="PIRSR623088-3"/>
    </source>
</evidence>
<dbReference type="SUPFAM" id="SSF109604">
    <property type="entry name" value="HD-domain/PDEase-like"/>
    <property type="match status" value="1"/>
</dbReference>
<feature type="binding site" evidence="5">
    <location>
        <position position="398"/>
    </location>
    <ligand>
        <name>Zn(2+)</name>
        <dbReference type="ChEBI" id="CHEBI:29105"/>
        <label>2</label>
    </ligand>
</feature>
<feature type="non-terminal residue" evidence="9">
    <location>
        <position position="1"/>
    </location>
</feature>
<evidence type="ECO:0000313" key="10">
    <source>
        <dbReference type="Proteomes" id="UP000660729"/>
    </source>
</evidence>
<dbReference type="PROSITE" id="PS51845">
    <property type="entry name" value="PDEASE_I_2"/>
    <property type="match status" value="1"/>
</dbReference>
<comment type="caution">
    <text evidence="9">The sequence shown here is derived from an EMBL/GenBank/DDBJ whole genome shotgun (WGS) entry which is preliminary data.</text>
</comment>
<evidence type="ECO:0000256" key="3">
    <source>
        <dbReference type="PIRSR" id="PIRSR623088-1"/>
    </source>
</evidence>
<dbReference type="InterPro" id="IPR003607">
    <property type="entry name" value="HD/PDEase_dom"/>
</dbReference>
<comment type="similarity">
    <text evidence="6">Belongs to the cyclic nucleotide phosphodiesterase family.</text>
</comment>
<dbReference type="OrthoDB" id="546632at2759"/>
<feature type="non-terminal residue" evidence="9">
    <location>
        <position position="992"/>
    </location>
</feature>
<evidence type="ECO:0000313" key="9">
    <source>
        <dbReference type="EMBL" id="KAF7195531.1"/>
    </source>
</evidence>
<feature type="region of interest" description="Disordered" evidence="7">
    <location>
        <begin position="614"/>
        <end position="729"/>
    </location>
</feature>